<evidence type="ECO:0000313" key="3">
    <source>
        <dbReference type="EMBL" id="CAE6415771.1"/>
    </source>
</evidence>
<dbReference type="PANTHER" id="PTHR38248:SF2">
    <property type="entry name" value="FUNK1 11"/>
    <property type="match status" value="1"/>
</dbReference>
<protein>
    <recommendedName>
        <fullName evidence="2">Fungal-type protein kinase domain-containing protein</fullName>
    </recommendedName>
</protein>
<dbReference type="OrthoDB" id="2747778at2759"/>
<accession>A0A8H2X6X6</accession>
<feature type="compositionally biased region" description="Basic and acidic residues" evidence="1">
    <location>
        <begin position="590"/>
        <end position="602"/>
    </location>
</feature>
<dbReference type="AlphaFoldDB" id="A0A8H2X6X6"/>
<proteinExistence type="predicted"/>
<dbReference type="EMBL" id="CAJMWV010000804">
    <property type="protein sequence ID" value="CAE6415771.1"/>
    <property type="molecule type" value="Genomic_DNA"/>
</dbReference>
<evidence type="ECO:0000313" key="4">
    <source>
        <dbReference type="Proteomes" id="UP000663831"/>
    </source>
</evidence>
<dbReference type="InterPro" id="IPR040976">
    <property type="entry name" value="Pkinase_fungal"/>
</dbReference>
<dbReference type="Pfam" id="PF17667">
    <property type="entry name" value="Pkinase_fungal"/>
    <property type="match status" value="2"/>
</dbReference>
<evidence type="ECO:0000256" key="1">
    <source>
        <dbReference type="SAM" id="MobiDB-lite"/>
    </source>
</evidence>
<comment type="caution">
    <text evidence="3">The sequence shown here is derived from an EMBL/GenBank/DDBJ whole genome shotgun (WGS) entry which is preliminary data.</text>
</comment>
<gene>
    <name evidence="3" type="ORF">RDB_LOCUS27169</name>
</gene>
<feature type="domain" description="Fungal-type protein kinase" evidence="2">
    <location>
        <begin position="632"/>
        <end position="672"/>
    </location>
</feature>
<feature type="domain" description="Fungal-type protein kinase" evidence="2">
    <location>
        <begin position="154"/>
        <end position="503"/>
    </location>
</feature>
<dbReference type="Proteomes" id="UP000663831">
    <property type="component" value="Unassembled WGS sequence"/>
</dbReference>
<reference evidence="3" key="1">
    <citation type="submission" date="2021-01" db="EMBL/GenBank/DDBJ databases">
        <authorList>
            <person name="Kaushik A."/>
        </authorList>
    </citation>
    <scope>NUCLEOTIDE SEQUENCE</scope>
    <source>
        <strain evidence="3">AG3-1AP</strain>
    </source>
</reference>
<sequence length="786" mass="88196">MDEFVDSDNVESITTLTPTTRIKMDRFIECELENMIFRDPKFVERFLLGDATKLGRVREKCRGYYDSNGQWKLESKVPLEKVPYKPLLDILNAIKAAVDAIALPTPADPLSSNNDPSIGYIPVQPMFIDTSTSTIRSDWVETELIKPNLVLLDDVDETQRHWEHVRFPIEIKKLPGLQKAAMKQLSRYARAVFSHQLHRRHLYAMMVCGTEATFVRFDRAGILYSPPLDMRKDSKAFTDAFASLLMLDRTDQGYDPAFTCRLNNGRLDYYVDLPASAFANQESTRESTASEESQTHQFKVVDRLCHRRSICGRATIVLRIRSEEGGDDEYILKIMWRDPEHGQEGEVLQKVKGRFGLAQHVWHEDAVGKCRCPSKATRRCKCARGVVETVQLEELEVCDKLTDIAIEVPREDEHGGKEAQLEVVDTTVCYPASRRRPRRICVFIVMSSKGAPLERAESPRQFIQAVLDAILGYWGLFNLGILHRDISEGNVLMLLPGQHFSRDNNQAGTEITDKVLIQSEAELNKVLDELGGREPTGMLSDYDLFANHSVTPRGTIAAEDSNSILTIPSQADVSVASLSVPTSRASGLKRRSEESSTEDTKASKKLKTSHSGLPVTRQPDAAPSTARSHGVLDFRTGTPAFMSIHVTRVSVGQKYHHSFLDDIESFFWLILWSAAAHLDDGVRRPTTVAQSTLNSFNQHDQKAMAQYKLGELGDCSNVDGISMQTNLGELGNSWASHRLFSEVIVNFGALVYGYHYAIVRKKIPSPVDVFPEVVRVFLNALSDDSD</sequence>
<feature type="region of interest" description="Disordered" evidence="1">
    <location>
        <begin position="584"/>
        <end position="628"/>
    </location>
</feature>
<name>A0A8H2X6X6_9AGAM</name>
<organism evidence="3 4">
    <name type="scientific">Rhizoctonia solani</name>
    <dbReference type="NCBI Taxonomy" id="456999"/>
    <lineage>
        <taxon>Eukaryota</taxon>
        <taxon>Fungi</taxon>
        <taxon>Dikarya</taxon>
        <taxon>Basidiomycota</taxon>
        <taxon>Agaricomycotina</taxon>
        <taxon>Agaricomycetes</taxon>
        <taxon>Cantharellales</taxon>
        <taxon>Ceratobasidiaceae</taxon>
        <taxon>Rhizoctonia</taxon>
    </lineage>
</organism>
<evidence type="ECO:0000259" key="2">
    <source>
        <dbReference type="Pfam" id="PF17667"/>
    </source>
</evidence>
<dbReference type="PANTHER" id="PTHR38248">
    <property type="entry name" value="FUNK1 6"/>
    <property type="match status" value="1"/>
</dbReference>